<dbReference type="Pfam" id="PF00176">
    <property type="entry name" value="SNF2-rel_dom"/>
    <property type="match status" value="1"/>
</dbReference>
<evidence type="ECO:0000313" key="8">
    <source>
        <dbReference type="Proteomes" id="UP000294650"/>
    </source>
</evidence>
<evidence type="ECO:0000256" key="1">
    <source>
        <dbReference type="ARBA" id="ARBA00022741"/>
    </source>
</evidence>
<dbReference type="SMART" id="SM00487">
    <property type="entry name" value="DEXDc"/>
    <property type="match status" value="1"/>
</dbReference>
<keyword evidence="2" id="KW-0378">Hydrolase</keyword>
<name>A0A4R3NHJ6_9BACI</name>
<keyword evidence="3 7" id="KW-0347">Helicase</keyword>
<accession>A0A4R3NHJ6</accession>
<dbReference type="SMART" id="SM00490">
    <property type="entry name" value="HELICc"/>
    <property type="match status" value="1"/>
</dbReference>
<evidence type="ECO:0000259" key="5">
    <source>
        <dbReference type="PROSITE" id="PS51192"/>
    </source>
</evidence>
<dbReference type="PROSITE" id="PS51194">
    <property type="entry name" value="HELICASE_CTER"/>
    <property type="match status" value="1"/>
</dbReference>
<evidence type="ECO:0000256" key="4">
    <source>
        <dbReference type="ARBA" id="ARBA00022840"/>
    </source>
</evidence>
<evidence type="ECO:0000259" key="6">
    <source>
        <dbReference type="PROSITE" id="PS51194"/>
    </source>
</evidence>
<dbReference type="CDD" id="cd18011">
    <property type="entry name" value="DEXDc_RapA"/>
    <property type="match status" value="1"/>
</dbReference>
<dbReference type="SUPFAM" id="SSF52540">
    <property type="entry name" value="P-loop containing nucleoside triphosphate hydrolases"/>
    <property type="match status" value="2"/>
</dbReference>
<evidence type="ECO:0000256" key="2">
    <source>
        <dbReference type="ARBA" id="ARBA00022801"/>
    </source>
</evidence>
<dbReference type="AlphaFoldDB" id="A0A4R3NHJ6"/>
<dbReference type="InterPro" id="IPR027417">
    <property type="entry name" value="P-loop_NTPase"/>
</dbReference>
<dbReference type="EMBL" id="SMAN01000001">
    <property type="protein sequence ID" value="TCT26948.1"/>
    <property type="molecule type" value="Genomic_DNA"/>
</dbReference>
<dbReference type="GO" id="GO:0004386">
    <property type="term" value="F:helicase activity"/>
    <property type="evidence" value="ECO:0007669"/>
    <property type="project" value="UniProtKB-KW"/>
</dbReference>
<feature type="domain" description="Helicase ATP-binding" evidence="5">
    <location>
        <begin position="70"/>
        <end position="224"/>
    </location>
</feature>
<dbReference type="GO" id="GO:0005524">
    <property type="term" value="F:ATP binding"/>
    <property type="evidence" value="ECO:0007669"/>
    <property type="project" value="UniProtKB-KW"/>
</dbReference>
<dbReference type="Gene3D" id="3.40.50.10810">
    <property type="entry name" value="Tandem AAA-ATPase domain"/>
    <property type="match status" value="1"/>
</dbReference>
<gene>
    <name evidence="7" type="ORF">EDD68_101307</name>
</gene>
<sequence>MDIQLQIDRTFPEQLQKRLDQNGPFCAYELFKMAYDTAKHLAIPGFKGLVTPDYLPHMEFLPHQLECARQVVENMNGRAILADEVGLGKTIEAGLILKEYMIRGLAKKVLILVPASLVNQWVSELNEKFYIPAVPQKKSYVFEQFDIVVSSIDTAKRKPYSDIVLNQHYDMVIIDEAHKLRNHKTKNYQFVRKLKKTYCLLLTATPVQNKLTDIFNLVTILKPGYLGSYEEFTEHFGRKKNVLKQEEKLQQLIQNVMVRNRREDTGVNWTKRNIETIWVEFSDEEYEVYLDLEKNVSHTDPFTALTLKREFCSSREACYLSLKKILQKNDHHLKGSIENIIEKIEGLPHHSKAKKVAELIRNSDEKFIVFTEYRASQLYLQWILQQHGISSVPYRGGYKRSKKEWMKQLFQNHAQVLISTEAGGEGINLQFCRNMIHYDLPWNPMRLEQRIGRIHRYGQSKDVHIYYLALKNTLDEQLLSLLYEKLDLFERVIGELDDILERLNIQNLDEEIKEIFARSKSAGEARIKIDNLTAAFHDVTEYPARGGRI</sequence>
<dbReference type="Pfam" id="PF00271">
    <property type="entry name" value="Helicase_C"/>
    <property type="match status" value="1"/>
</dbReference>
<evidence type="ECO:0000256" key="3">
    <source>
        <dbReference type="ARBA" id="ARBA00022806"/>
    </source>
</evidence>
<keyword evidence="8" id="KW-1185">Reference proteome</keyword>
<protein>
    <submittedName>
        <fullName evidence="7">Helicase-like protein</fullName>
    </submittedName>
</protein>
<organism evidence="7 8">
    <name type="scientific">Melghiribacillus thermohalophilus</name>
    <dbReference type="NCBI Taxonomy" id="1324956"/>
    <lineage>
        <taxon>Bacteria</taxon>
        <taxon>Bacillati</taxon>
        <taxon>Bacillota</taxon>
        <taxon>Bacilli</taxon>
        <taxon>Bacillales</taxon>
        <taxon>Bacillaceae</taxon>
        <taxon>Melghiribacillus</taxon>
    </lineage>
</organism>
<keyword evidence="4" id="KW-0067">ATP-binding</keyword>
<evidence type="ECO:0000313" key="7">
    <source>
        <dbReference type="EMBL" id="TCT26948.1"/>
    </source>
</evidence>
<dbReference type="InterPro" id="IPR000330">
    <property type="entry name" value="SNF2_N"/>
</dbReference>
<reference evidence="7 8" key="1">
    <citation type="submission" date="2019-03" db="EMBL/GenBank/DDBJ databases">
        <title>Genomic Encyclopedia of Type Strains, Phase IV (KMG-IV): sequencing the most valuable type-strain genomes for metagenomic binning, comparative biology and taxonomic classification.</title>
        <authorList>
            <person name="Goeker M."/>
        </authorList>
    </citation>
    <scope>NUCLEOTIDE SEQUENCE [LARGE SCALE GENOMIC DNA]</scope>
    <source>
        <strain evidence="7 8">DSM 25894</strain>
    </source>
</reference>
<dbReference type="InterPro" id="IPR014001">
    <property type="entry name" value="Helicase_ATP-bd"/>
</dbReference>
<dbReference type="Proteomes" id="UP000294650">
    <property type="component" value="Unassembled WGS sequence"/>
</dbReference>
<feature type="domain" description="Helicase C-terminal" evidence="6">
    <location>
        <begin position="352"/>
        <end position="516"/>
    </location>
</feature>
<proteinExistence type="predicted"/>
<dbReference type="InterPro" id="IPR057342">
    <property type="entry name" value="DEXDc_RapA"/>
</dbReference>
<dbReference type="InterPro" id="IPR049730">
    <property type="entry name" value="SNF2/RAD54-like_C"/>
</dbReference>
<dbReference type="PANTHER" id="PTHR45766:SF6">
    <property type="entry name" value="SWI_SNF-RELATED MATRIX-ASSOCIATED ACTIN-DEPENDENT REGULATOR OF CHROMATIN SUBFAMILY A-LIKE PROTEIN 1"/>
    <property type="match status" value="1"/>
</dbReference>
<dbReference type="Gene3D" id="3.40.50.300">
    <property type="entry name" value="P-loop containing nucleotide triphosphate hydrolases"/>
    <property type="match status" value="1"/>
</dbReference>
<dbReference type="PANTHER" id="PTHR45766">
    <property type="entry name" value="DNA ANNEALING HELICASE AND ENDONUCLEASE ZRANB3 FAMILY MEMBER"/>
    <property type="match status" value="1"/>
</dbReference>
<dbReference type="InterPro" id="IPR038718">
    <property type="entry name" value="SNF2-like_sf"/>
</dbReference>
<dbReference type="PROSITE" id="PS51192">
    <property type="entry name" value="HELICASE_ATP_BIND_1"/>
    <property type="match status" value="1"/>
</dbReference>
<dbReference type="InterPro" id="IPR001650">
    <property type="entry name" value="Helicase_C-like"/>
</dbReference>
<dbReference type="GO" id="GO:0016787">
    <property type="term" value="F:hydrolase activity"/>
    <property type="evidence" value="ECO:0007669"/>
    <property type="project" value="UniProtKB-KW"/>
</dbReference>
<dbReference type="RefSeq" id="WP_132370403.1">
    <property type="nucleotide sequence ID" value="NZ_SMAN01000001.1"/>
</dbReference>
<keyword evidence="1" id="KW-0547">Nucleotide-binding</keyword>
<comment type="caution">
    <text evidence="7">The sequence shown here is derived from an EMBL/GenBank/DDBJ whole genome shotgun (WGS) entry which is preliminary data.</text>
</comment>
<dbReference type="OrthoDB" id="9814088at2"/>
<dbReference type="CDD" id="cd18793">
    <property type="entry name" value="SF2_C_SNF"/>
    <property type="match status" value="1"/>
</dbReference>